<evidence type="ECO:0008006" key="5">
    <source>
        <dbReference type="Google" id="ProtNLM"/>
    </source>
</evidence>
<keyword evidence="2" id="KW-0812">Transmembrane</keyword>
<evidence type="ECO:0000313" key="3">
    <source>
        <dbReference type="EMBL" id="AOS61781.1"/>
    </source>
</evidence>
<sequence length="402" mass="42794">MVRPERRTKVDLLAVALITVAAVVVGATLWHTGDLRATTLRTASEAAVVPAAPSSLPPSLGEVWSEPSPATDHPAVAGPSVVVGAEGTVRGLDPFSGAERWSYRRDLPLCTVGAAWDRAVTVYRKTRNCSEVTSLEGDTGQRGPQRNTDAEVGTRLIGDGTYLAAVGERLTEVWGSNLVRTLQYGEVPAPVNPERQPRTDCDQRSFATGNARLAVIERCGDDTADRLTVLLSRPDDDDEPEEVFSVSLDEQDATLVAVTDAHAVIATVDPPRIITFDSDGTQVGELPLADGEVQPTAQARRIPLTTTTDHQTFWYTGTSTIALSNEDASVQWTMPGTLGSGTLFAGSLLVPVPDGLAVLDPTSGDWLGELPVDRGGYSDEVTMDSIGPMVLEQRGDTLVALR</sequence>
<dbReference type="KEGG" id="ahm:TL08_04755"/>
<organism evidence="3 4">
    <name type="scientific">Actinoalloteichus hymeniacidonis</name>
    <dbReference type="NCBI Taxonomy" id="340345"/>
    <lineage>
        <taxon>Bacteria</taxon>
        <taxon>Bacillati</taxon>
        <taxon>Actinomycetota</taxon>
        <taxon>Actinomycetes</taxon>
        <taxon>Pseudonocardiales</taxon>
        <taxon>Pseudonocardiaceae</taxon>
        <taxon>Actinoalloteichus</taxon>
    </lineage>
</organism>
<proteinExistence type="predicted"/>
<keyword evidence="2" id="KW-1133">Transmembrane helix</keyword>
<evidence type="ECO:0000313" key="4">
    <source>
        <dbReference type="Proteomes" id="UP000095210"/>
    </source>
</evidence>
<feature type="region of interest" description="Disordered" evidence="1">
    <location>
        <begin position="51"/>
        <end position="73"/>
    </location>
</feature>
<evidence type="ECO:0000256" key="1">
    <source>
        <dbReference type="SAM" id="MobiDB-lite"/>
    </source>
</evidence>
<feature type="transmembrane region" description="Helical" evidence="2">
    <location>
        <begin position="12"/>
        <end position="31"/>
    </location>
</feature>
<reference evidence="4" key="1">
    <citation type="submission" date="2016-03" db="EMBL/GenBank/DDBJ databases">
        <title>Complete genome sequence of the type strain Actinoalloteichus hymeniacidonis DSM 45092.</title>
        <authorList>
            <person name="Schaffert L."/>
            <person name="Albersmeier A."/>
            <person name="Winkler A."/>
            <person name="Kalinowski J."/>
            <person name="Zotchev S."/>
            <person name="Ruckert C."/>
        </authorList>
    </citation>
    <scope>NUCLEOTIDE SEQUENCE [LARGE SCALE GENOMIC DNA]</scope>
    <source>
        <strain evidence="4">HPA177(T) (DSM 45092(T))</strain>
    </source>
</reference>
<dbReference type="EMBL" id="CP014859">
    <property type="protein sequence ID" value="AOS61781.1"/>
    <property type="molecule type" value="Genomic_DNA"/>
</dbReference>
<dbReference type="AlphaFoldDB" id="A0AAC9HMB5"/>
<dbReference type="SUPFAM" id="SSF50998">
    <property type="entry name" value="Quinoprotein alcohol dehydrogenase-like"/>
    <property type="match status" value="1"/>
</dbReference>
<dbReference type="RefSeq" id="WP_069846862.1">
    <property type="nucleotide sequence ID" value="NZ_CP014859.1"/>
</dbReference>
<gene>
    <name evidence="3" type="ORF">TL08_04755</name>
</gene>
<name>A0AAC9HMB5_9PSEU</name>
<evidence type="ECO:0000256" key="2">
    <source>
        <dbReference type="SAM" id="Phobius"/>
    </source>
</evidence>
<keyword evidence="4" id="KW-1185">Reference proteome</keyword>
<dbReference type="Proteomes" id="UP000095210">
    <property type="component" value="Chromosome"/>
</dbReference>
<dbReference type="InterPro" id="IPR011047">
    <property type="entry name" value="Quinoprotein_ADH-like_sf"/>
</dbReference>
<feature type="compositionally biased region" description="Low complexity" evidence="1">
    <location>
        <begin position="51"/>
        <end position="60"/>
    </location>
</feature>
<protein>
    <recommendedName>
        <fullName evidence="5">PQQ-like domain</fullName>
    </recommendedName>
</protein>
<accession>A0AAC9HMB5</accession>
<keyword evidence="2" id="KW-0472">Membrane</keyword>